<keyword evidence="4" id="KW-1185">Reference proteome</keyword>
<proteinExistence type="predicted"/>
<feature type="region of interest" description="Disordered" evidence="1">
    <location>
        <begin position="1"/>
        <end position="30"/>
    </location>
</feature>
<evidence type="ECO:0000313" key="3">
    <source>
        <dbReference type="EMBL" id="WQB68956.1"/>
    </source>
</evidence>
<sequence>MTDRSADEPVRPAPDPAADGLGATTPPGTGAMRVAGARGARWLLSAYSGEHGIYGVVLVTALIGAEIEAPTDLDVIWFVAGTVGVFWLAHIYAAVVASRSRRPVPPLHVGIRDGVRHSGGMALAMLIPVFLLATGTWGVLDEWTAYFLALGSGVVILGLIGYLNARRNGATWPWRVLGVIATTVLGLLVIGLSILVH</sequence>
<keyword evidence="2" id="KW-0472">Membrane</keyword>
<feature type="transmembrane region" description="Helical" evidence="2">
    <location>
        <begin position="118"/>
        <end position="139"/>
    </location>
</feature>
<evidence type="ECO:0000313" key="4">
    <source>
        <dbReference type="Proteomes" id="UP001324533"/>
    </source>
</evidence>
<dbReference type="Proteomes" id="UP001324533">
    <property type="component" value="Chromosome"/>
</dbReference>
<keyword evidence="2" id="KW-1133">Transmembrane helix</keyword>
<feature type="compositionally biased region" description="Basic and acidic residues" evidence="1">
    <location>
        <begin position="1"/>
        <end position="10"/>
    </location>
</feature>
<keyword evidence="2" id="KW-0812">Transmembrane</keyword>
<evidence type="ECO:0000256" key="1">
    <source>
        <dbReference type="SAM" id="MobiDB-lite"/>
    </source>
</evidence>
<accession>A0ABZ0V8C3</accession>
<feature type="transmembrane region" description="Helical" evidence="2">
    <location>
        <begin position="176"/>
        <end position="196"/>
    </location>
</feature>
<feature type="compositionally biased region" description="Low complexity" evidence="1">
    <location>
        <begin position="16"/>
        <end position="30"/>
    </location>
</feature>
<feature type="transmembrane region" description="Helical" evidence="2">
    <location>
        <begin position="145"/>
        <end position="164"/>
    </location>
</feature>
<gene>
    <name evidence="3" type="ORF">T9R20_09525</name>
</gene>
<dbReference type="RefSeq" id="WP_322409084.1">
    <property type="nucleotide sequence ID" value="NZ_CP139779.1"/>
</dbReference>
<reference evidence="3 4" key="1">
    <citation type="submission" date="2023-06" db="EMBL/GenBank/DDBJ databases">
        <title>Rock-solubilizing bacteria, Microbacterium invictum, promotes re-establishment of vegetation in rocky wasteland by accelerating rock bio-weathering and reshaping soil bacterial community.</title>
        <authorList>
            <person name="Liu C."/>
        </authorList>
    </citation>
    <scope>NUCLEOTIDE SEQUENCE [LARGE SCALE GENOMIC DNA]</scope>
    <source>
        <strain evidence="3 4">X-18</strain>
    </source>
</reference>
<dbReference type="EMBL" id="CP139779">
    <property type="protein sequence ID" value="WQB68956.1"/>
    <property type="molecule type" value="Genomic_DNA"/>
</dbReference>
<organism evidence="3 4">
    <name type="scientific">Microbacterium invictum</name>
    <dbReference type="NCBI Taxonomy" id="515415"/>
    <lineage>
        <taxon>Bacteria</taxon>
        <taxon>Bacillati</taxon>
        <taxon>Actinomycetota</taxon>
        <taxon>Actinomycetes</taxon>
        <taxon>Micrococcales</taxon>
        <taxon>Microbacteriaceae</taxon>
        <taxon>Microbacterium</taxon>
    </lineage>
</organism>
<protein>
    <submittedName>
        <fullName evidence="3">Uncharacterized protein</fullName>
    </submittedName>
</protein>
<name>A0ABZ0V8C3_9MICO</name>
<evidence type="ECO:0000256" key="2">
    <source>
        <dbReference type="SAM" id="Phobius"/>
    </source>
</evidence>
<feature type="transmembrane region" description="Helical" evidence="2">
    <location>
        <begin position="42"/>
        <end position="63"/>
    </location>
</feature>
<feature type="transmembrane region" description="Helical" evidence="2">
    <location>
        <begin position="75"/>
        <end position="97"/>
    </location>
</feature>